<keyword evidence="1" id="KW-0175">Coiled coil</keyword>
<feature type="compositionally biased region" description="Basic and acidic residues" evidence="2">
    <location>
        <begin position="188"/>
        <end position="222"/>
    </location>
</feature>
<feature type="compositionally biased region" description="Basic and acidic residues" evidence="2">
    <location>
        <begin position="484"/>
        <end position="498"/>
    </location>
</feature>
<feature type="compositionally biased region" description="Low complexity" evidence="2">
    <location>
        <begin position="304"/>
        <end position="316"/>
    </location>
</feature>
<dbReference type="AlphaFoldDB" id="K0KLG1"/>
<feature type="compositionally biased region" description="Basic and acidic residues" evidence="2">
    <location>
        <begin position="131"/>
        <end position="153"/>
    </location>
</feature>
<gene>
    <name evidence="4" type="ORF">BN7_3360</name>
</gene>
<feature type="region of interest" description="Disordered" evidence="2">
    <location>
        <begin position="39"/>
        <end position="437"/>
    </location>
</feature>
<dbReference type="CDD" id="cd17080">
    <property type="entry name" value="Ubl_SLD2_Esc2_like"/>
    <property type="match status" value="1"/>
</dbReference>
<feature type="compositionally biased region" description="Polar residues" evidence="2">
    <location>
        <begin position="269"/>
        <end position="291"/>
    </location>
</feature>
<dbReference type="InParanoid" id="K0KLG1"/>
<dbReference type="InterPro" id="IPR029071">
    <property type="entry name" value="Ubiquitin-like_domsf"/>
</dbReference>
<dbReference type="EMBL" id="CAIF01000090">
    <property type="protein sequence ID" value="CCH43806.1"/>
    <property type="molecule type" value="Genomic_DNA"/>
</dbReference>
<evidence type="ECO:0000313" key="4">
    <source>
        <dbReference type="EMBL" id="CCH43806.1"/>
    </source>
</evidence>
<reference evidence="4 5" key="1">
    <citation type="journal article" date="2012" name="Eukaryot. Cell">
        <title>Draft genome sequence of Wickerhamomyces ciferrii NRRL Y-1031 F-60-10.</title>
        <authorList>
            <person name="Schneider J."/>
            <person name="Andrea H."/>
            <person name="Blom J."/>
            <person name="Jaenicke S."/>
            <person name="Ruckert C."/>
            <person name="Schorsch C."/>
            <person name="Szczepanowski R."/>
            <person name="Farwick M."/>
            <person name="Goesmann A."/>
            <person name="Puhler A."/>
            <person name="Schaffer S."/>
            <person name="Tauch A."/>
            <person name="Kohler T."/>
            <person name="Brinkrolf K."/>
        </authorList>
    </citation>
    <scope>NUCLEOTIDE SEQUENCE [LARGE SCALE GENOMIC DNA]</scope>
    <source>
        <strain evidence="5">ATCC 14091 / BCRC 22168 / CBS 111 / JCM 3599 / NBRC 0793 / NRRL Y-1031 F-60-10</strain>
    </source>
</reference>
<evidence type="ECO:0000256" key="1">
    <source>
        <dbReference type="SAM" id="Coils"/>
    </source>
</evidence>
<proteinExistence type="predicted"/>
<feature type="coiled-coil region" evidence="1">
    <location>
        <begin position="619"/>
        <end position="661"/>
    </location>
</feature>
<dbReference type="PROSITE" id="PS50053">
    <property type="entry name" value="UBIQUITIN_2"/>
    <property type="match status" value="1"/>
</dbReference>
<feature type="compositionally biased region" description="Low complexity" evidence="2">
    <location>
        <begin position="400"/>
        <end position="409"/>
    </location>
</feature>
<evidence type="ECO:0000259" key="3">
    <source>
        <dbReference type="PROSITE" id="PS50053"/>
    </source>
</evidence>
<evidence type="ECO:0000313" key="5">
    <source>
        <dbReference type="Proteomes" id="UP000009328"/>
    </source>
</evidence>
<feature type="compositionally biased region" description="Basic and acidic residues" evidence="2">
    <location>
        <begin position="161"/>
        <end position="181"/>
    </location>
</feature>
<feature type="compositionally biased region" description="Basic and acidic residues" evidence="2">
    <location>
        <begin position="317"/>
        <end position="328"/>
    </location>
</feature>
<dbReference type="eggNOG" id="ENOG502QS09">
    <property type="taxonomic scope" value="Eukaryota"/>
</dbReference>
<dbReference type="HOGENOM" id="CLU_361775_0_0_1"/>
<feature type="compositionally biased region" description="Polar residues" evidence="2">
    <location>
        <begin position="384"/>
        <end position="393"/>
    </location>
</feature>
<protein>
    <recommendedName>
        <fullName evidence="3">Ubiquitin-like domain-containing protein</fullName>
    </recommendedName>
</protein>
<accession>K0KLG1</accession>
<sequence length="773" mass="86831">MSDSDIEIVDERPLETVILLDSDNDSDDFVYEADERQEVIELDEPLGKSSNVPSPQSDDINDHDEVLAVTQQAANVTAGGESGQKAEKESITNMKVPEISIDKPLSSPQKKSNDKEYWLSLSSEPNTDNEADVHNKPSSQDEGKGPGEKELIKQSEQPVESPEKAPKEPVESIDLHAKLTEAPDQEEQIVHKDRQDAILRSDDSLGTEGGRESSKKVQKDETFSGSPLKQITNTDTVSTNELVPQDGNIDEATPKAQESSKESSAQQSPTKDSPTKEQTTSSVQPQSTAQLSHEPINDENSPLKSTDQSNNKTNSKSSDKSPSKESTDTLKTSKPPVKEVPKRAKPSIQDDFFSMSFSAPILEPKKKKKKKLKRKLSEEPSTVPAESSSTVTPQDLPKLTTTGSTSSDQTSKENQNEGTPKKKKRLARPLTPPPIDEDIFKEEFAARMNQLNRLTGDDDPAEMLFDEDDQYKHKLAQLEKMKKSFESEKHVSDSNSREDSEEPSNPNTKSRKYILHITSFLPGSQNNALDIDVKGNKKFHAVISKTLSYLLSLGIVPDAFKVLYRVDQITLFWDKVKIQDFMRPDSLRLPEPSSGESTVIELGLYTKSQAEEIERYRLLEREELYRKLAQKEAMEAEAERLEKEEKEREEREKLMFDKEEEDPFKDDELFKNIEADVPTNASREATLQPNNEKEEEGFFKIGLKGEDNKKIIVKVHAETQINKLVEHFINKKGLPPTTKLKLVFDDEDIDLDGTVGDTELEEDFTVDVIVMKK</sequence>
<dbReference type="InterPro" id="IPR000626">
    <property type="entry name" value="Ubiquitin-like_dom"/>
</dbReference>
<organism evidence="4 5">
    <name type="scientific">Wickerhamomyces ciferrii (strain ATCC 14091 / BCRC 22168 / CBS 111 / JCM 3599 / NBRC 0793 / NRRL Y-1031 F-60-10)</name>
    <name type="common">Yeast</name>
    <name type="synonym">Pichia ciferrii</name>
    <dbReference type="NCBI Taxonomy" id="1206466"/>
    <lineage>
        <taxon>Eukaryota</taxon>
        <taxon>Fungi</taxon>
        <taxon>Dikarya</taxon>
        <taxon>Ascomycota</taxon>
        <taxon>Saccharomycotina</taxon>
        <taxon>Saccharomycetes</taxon>
        <taxon>Phaffomycetales</taxon>
        <taxon>Wickerhamomycetaceae</taxon>
        <taxon>Wickerhamomyces</taxon>
    </lineage>
</organism>
<dbReference type="Pfam" id="PF11976">
    <property type="entry name" value="Rad60-SLD"/>
    <property type="match status" value="1"/>
</dbReference>
<keyword evidence="5" id="KW-1185">Reference proteome</keyword>
<feature type="compositionally biased region" description="Polar residues" evidence="2">
    <location>
        <begin position="223"/>
        <end position="242"/>
    </location>
</feature>
<dbReference type="STRING" id="1206466.K0KLG1"/>
<comment type="caution">
    <text evidence="4">The sequence shown here is derived from an EMBL/GenBank/DDBJ whole genome shotgun (WGS) entry which is preliminary data.</text>
</comment>
<dbReference type="Proteomes" id="UP000009328">
    <property type="component" value="Unassembled WGS sequence"/>
</dbReference>
<feature type="compositionally biased region" description="Basic residues" evidence="2">
    <location>
        <begin position="365"/>
        <end position="374"/>
    </location>
</feature>
<feature type="region of interest" description="Disordered" evidence="2">
    <location>
        <begin position="484"/>
        <end position="509"/>
    </location>
</feature>
<feature type="domain" description="Ubiquitin-like" evidence="3">
    <location>
        <begin position="699"/>
        <end position="773"/>
    </location>
</feature>
<name>K0KLG1_WICCF</name>
<dbReference type="SUPFAM" id="SSF54236">
    <property type="entry name" value="Ubiquitin-like"/>
    <property type="match status" value="1"/>
</dbReference>
<feature type="compositionally biased region" description="Polar residues" evidence="2">
    <location>
        <begin position="48"/>
        <end position="58"/>
    </location>
</feature>
<dbReference type="InterPro" id="IPR022617">
    <property type="entry name" value="Rad60/SUMO-like_dom"/>
</dbReference>
<dbReference type="Gene3D" id="3.10.20.90">
    <property type="entry name" value="Phosphatidylinositol 3-kinase Catalytic Subunit, Chain A, domain 1"/>
    <property type="match status" value="1"/>
</dbReference>
<evidence type="ECO:0000256" key="2">
    <source>
        <dbReference type="SAM" id="MobiDB-lite"/>
    </source>
</evidence>